<evidence type="ECO:0000259" key="2">
    <source>
        <dbReference type="PROSITE" id="PS50879"/>
    </source>
</evidence>
<dbReference type="SUPFAM" id="SSF53098">
    <property type="entry name" value="Ribonuclease H-like"/>
    <property type="match status" value="1"/>
</dbReference>
<dbReference type="Gene3D" id="3.10.180.10">
    <property type="entry name" value="2,3-Dihydroxybiphenyl 1,2-Dioxygenase, domain 1"/>
    <property type="match status" value="1"/>
</dbReference>
<dbReference type="InterPro" id="IPR036397">
    <property type="entry name" value="RNaseH_sf"/>
</dbReference>
<keyword evidence="5" id="KW-1185">Reference proteome</keyword>
<dbReference type="InterPro" id="IPR029068">
    <property type="entry name" value="Glyas_Bleomycin-R_OHBP_Dase"/>
</dbReference>
<comment type="caution">
    <text evidence="4">The sequence shown here is derived from an EMBL/GenBank/DDBJ whole genome shotgun (WGS) entry which is preliminary data.</text>
</comment>
<dbReference type="PROSITE" id="PS51819">
    <property type="entry name" value="VOC"/>
    <property type="match status" value="1"/>
</dbReference>
<accession>A0ABP5MM54</accession>
<evidence type="ECO:0000256" key="1">
    <source>
        <dbReference type="SAM" id="MobiDB-lite"/>
    </source>
</evidence>
<feature type="region of interest" description="Disordered" evidence="1">
    <location>
        <begin position="1"/>
        <end position="26"/>
    </location>
</feature>
<feature type="domain" description="RNase H type-1" evidence="2">
    <location>
        <begin position="25"/>
        <end position="164"/>
    </location>
</feature>
<dbReference type="InterPro" id="IPR002156">
    <property type="entry name" value="RNaseH_domain"/>
</dbReference>
<feature type="domain" description="VOC" evidence="3">
    <location>
        <begin position="194"/>
        <end position="319"/>
    </location>
</feature>
<dbReference type="EMBL" id="BAAAON010000002">
    <property type="protein sequence ID" value="GAA2175718.1"/>
    <property type="molecule type" value="Genomic_DNA"/>
</dbReference>
<dbReference type="InterPro" id="IPR012337">
    <property type="entry name" value="RNaseH-like_sf"/>
</dbReference>
<dbReference type="PROSITE" id="PS50879">
    <property type="entry name" value="RNASE_H_1"/>
    <property type="match status" value="1"/>
</dbReference>
<dbReference type="Pfam" id="PF13669">
    <property type="entry name" value="Glyoxalase_4"/>
    <property type="match status" value="1"/>
</dbReference>
<reference evidence="5" key="1">
    <citation type="journal article" date="2019" name="Int. J. Syst. Evol. Microbiol.">
        <title>The Global Catalogue of Microorganisms (GCM) 10K type strain sequencing project: providing services to taxonomists for standard genome sequencing and annotation.</title>
        <authorList>
            <consortium name="The Broad Institute Genomics Platform"/>
            <consortium name="The Broad Institute Genome Sequencing Center for Infectious Disease"/>
            <person name="Wu L."/>
            <person name="Ma J."/>
        </authorList>
    </citation>
    <scope>NUCLEOTIDE SEQUENCE [LARGE SCALE GENOMIC DNA]</scope>
    <source>
        <strain evidence="5">JCM 14917</strain>
    </source>
</reference>
<evidence type="ECO:0000313" key="5">
    <source>
        <dbReference type="Proteomes" id="UP001500974"/>
    </source>
</evidence>
<dbReference type="SUPFAM" id="SSF54593">
    <property type="entry name" value="Glyoxalase/Bleomycin resistance protein/Dihydroxybiphenyl dioxygenase"/>
    <property type="match status" value="1"/>
</dbReference>
<dbReference type="CDD" id="cd09279">
    <property type="entry name" value="RNase_HI_like"/>
    <property type="match status" value="1"/>
</dbReference>
<feature type="region of interest" description="Disordered" evidence="1">
    <location>
        <begin position="163"/>
        <end position="189"/>
    </location>
</feature>
<dbReference type="Proteomes" id="UP001500974">
    <property type="component" value="Unassembled WGS sequence"/>
</dbReference>
<dbReference type="Gene3D" id="3.30.420.10">
    <property type="entry name" value="Ribonuclease H-like superfamily/Ribonuclease H"/>
    <property type="match status" value="1"/>
</dbReference>
<evidence type="ECO:0000313" key="4">
    <source>
        <dbReference type="EMBL" id="GAA2175718.1"/>
    </source>
</evidence>
<dbReference type="PANTHER" id="PTHR46387">
    <property type="entry name" value="POLYNUCLEOTIDYL TRANSFERASE, RIBONUCLEASE H-LIKE SUPERFAMILY PROTEIN"/>
    <property type="match status" value="1"/>
</dbReference>
<dbReference type="InterPro" id="IPR037523">
    <property type="entry name" value="VOC_core"/>
</dbReference>
<organism evidence="4 5">
    <name type="scientific">Arthrobacter parietis</name>
    <dbReference type="NCBI Taxonomy" id="271434"/>
    <lineage>
        <taxon>Bacteria</taxon>
        <taxon>Bacillati</taxon>
        <taxon>Actinomycetota</taxon>
        <taxon>Actinomycetes</taxon>
        <taxon>Micrococcales</taxon>
        <taxon>Micrococcaceae</taxon>
        <taxon>Arthrobacter</taxon>
    </lineage>
</organism>
<dbReference type="PANTHER" id="PTHR46387:SF2">
    <property type="entry name" value="RIBONUCLEASE HI"/>
    <property type="match status" value="1"/>
</dbReference>
<sequence>MQDSAGTLFDDAFPSATDESPDGPARDLLIVEADGGSRGNPGHAGYGALVRDPKTGAILVEKAGYIGIASNNVAEYSGLLAGLTLADEIDSGCRILVKMDSKLVVEQMSGRWKIKHADMQKLAGRARRIVDSRRVQYEWIPREKNKDADRLSNEAMDAGMAGVEWKPKSSPSPQEDSRPGENADVGGPRIASGTLHHVEIWIQDLNAARSSMGWLFERLGFLPKDSWENGASWAGNGTYLVLEAGPDVLSGPHERRRQGVNHLAFNAGTRAQVDLLARRAGSHGWTLLFRDRHPYAGGREHYAAYLENAEGFEVELVADQNAQ</sequence>
<dbReference type="Pfam" id="PF13456">
    <property type="entry name" value="RVT_3"/>
    <property type="match status" value="1"/>
</dbReference>
<gene>
    <name evidence="4" type="ORF">GCM10009784_19250</name>
</gene>
<evidence type="ECO:0000259" key="3">
    <source>
        <dbReference type="PROSITE" id="PS51819"/>
    </source>
</evidence>
<name>A0ABP5MM54_9MICC</name>
<protein>
    <submittedName>
        <fullName evidence="4">Uncharacterized protein</fullName>
    </submittedName>
</protein>
<dbReference type="RefSeq" id="WP_318532996.1">
    <property type="nucleotide sequence ID" value="NZ_BAAAON010000002.1"/>
</dbReference>
<proteinExistence type="predicted"/>